<organism evidence="11 12">
    <name type="scientific">Perkinsus olseni</name>
    <name type="common">Perkinsus atlanticus</name>
    <dbReference type="NCBI Taxonomy" id="32597"/>
    <lineage>
        <taxon>Eukaryota</taxon>
        <taxon>Sar</taxon>
        <taxon>Alveolata</taxon>
        <taxon>Perkinsozoa</taxon>
        <taxon>Perkinsea</taxon>
        <taxon>Perkinsida</taxon>
        <taxon>Perkinsidae</taxon>
        <taxon>Perkinsus</taxon>
    </lineage>
</organism>
<comment type="similarity">
    <text evidence="1">Belongs to the type-1 OGG1 family.</text>
</comment>
<keyword evidence="6" id="KW-0456">Lyase</keyword>
<dbReference type="Gene3D" id="3.30.310.40">
    <property type="match status" value="1"/>
</dbReference>
<dbReference type="Gene3D" id="1.10.340.30">
    <property type="entry name" value="Hypothetical protein, domain 2"/>
    <property type="match status" value="2"/>
</dbReference>
<sequence>MPSKFSKWVPLAPENQLNLRLTLFSGQVFVWKALDGGKEGELYCGVIGSTAFRLRTNAELAMIEYSCWPSKQIEKAGVQLRQFFQLETDIDALYKDWEGRDEVFRAVVHNKNLRGLRVVHQDPFECLVSFITSQNNNVKRISLLLTALRQRYGTHLATVTGADHEGGEETLELYQFPSLSRDGIRDEGQLEKLRALDAFKQETECREFLTSFMGVGRKVADCVALFSMRGRQIIPCDVHVIRLAYRHYMGSKKPPTAVTEAVHEEINTTLRSILGEFAGWAHSILFTAELMANPRAEANKIPKEAVPQKKGVKRRRRQ</sequence>
<evidence type="ECO:0000256" key="6">
    <source>
        <dbReference type="ARBA" id="ARBA00023239"/>
    </source>
</evidence>
<dbReference type="GO" id="GO:0140078">
    <property type="term" value="F:class I DNA-(apurinic or apyrimidinic site) endonuclease activity"/>
    <property type="evidence" value="ECO:0007669"/>
    <property type="project" value="UniProtKB-EC"/>
</dbReference>
<keyword evidence="12" id="KW-1185">Reference proteome</keyword>
<protein>
    <recommendedName>
        <fullName evidence="2">DNA-(apurinic or apyrimidinic site) lyase</fullName>
        <ecNumber evidence="2">4.2.99.18</ecNumber>
    </recommendedName>
</protein>
<dbReference type="GO" id="GO:0006289">
    <property type="term" value="P:nucleotide-excision repair"/>
    <property type="evidence" value="ECO:0007669"/>
    <property type="project" value="InterPro"/>
</dbReference>
<dbReference type="EC" id="4.2.99.18" evidence="2"/>
<dbReference type="GO" id="GO:0006285">
    <property type="term" value="P:base-excision repair, AP site formation"/>
    <property type="evidence" value="ECO:0007669"/>
    <property type="project" value="TreeGrafter"/>
</dbReference>
<dbReference type="AlphaFoldDB" id="A0A7J6R5R3"/>
<evidence type="ECO:0000313" key="12">
    <source>
        <dbReference type="Proteomes" id="UP000553632"/>
    </source>
</evidence>
<dbReference type="SUPFAM" id="SSF48150">
    <property type="entry name" value="DNA-glycosylase"/>
    <property type="match status" value="1"/>
</dbReference>
<dbReference type="EMBL" id="JABANO010028516">
    <property type="protein sequence ID" value="KAF4715020.1"/>
    <property type="molecule type" value="Genomic_DNA"/>
</dbReference>
<comment type="catalytic activity">
    <reaction evidence="9">
        <text>2'-deoxyribonucleotide-(2'-deoxyribose 5'-phosphate)-2'-deoxyribonucleotide-DNA = a 3'-end 2'-deoxyribonucleotide-(2,3-dehydro-2,3-deoxyribose 5'-phosphate)-DNA + a 5'-end 5'-phospho-2'-deoxyribonucleoside-DNA + H(+)</text>
        <dbReference type="Rhea" id="RHEA:66592"/>
        <dbReference type="Rhea" id="RHEA-COMP:13180"/>
        <dbReference type="Rhea" id="RHEA-COMP:16897"/>
        <dbReference type="Rhea" id="RHEA-COMP:17067"/>
        <dbReference type="ChEBI" id="CHEBI:15378"/>
        <dbReference type="ChEBI" id="CHEBI:136412"/>
        <dbReference type="ChEBI" id="CHEBI:157695"/>
        <dbReference type="ChEBI" id="CHEBI:167181"/>
        <dbReference type="EC" id="4.2.99.18"/>
    </reaction>
</comment>
<comment type="caution">
    <text evidence="11">The sequence shown here is derived from an EMBL/GenBank/DDBJ whole genome shotgun (WGS) entry which is preliminary data.</text>
</comment>
<dbReference type="Gene3D" id="1.10.1670.10">
    <property type="entry name" value="Helix-hairpin-Helix base-excision DNA repair enzymes (C-terminal)"/>
    <property type="match status" value="1"/>
</dbReference>
<dbReference type="SUPFAM" id="SSF55945">
    <property type="entry name" value="TATA-box binding protein-like"/>
    <property type="match status" value="1"/>
</dbReference>
<evidence type="ECO:0000259" key="10">
    <source>
        <dbReference type="SMART" id="SM00478"/>
    </source>
</evidence>
<name>A0A7J6R5R3_PEROL</name>
<dbReference type="CDD" id="cd00056">
    <property type="entry name" value="ENDO3c"/>
    <property type="match status" value="1"/>
</dbReference>
<feature type="domain" description="HhH-GPD" evidence="10">
    <location>
        <begin position="132"/>
        <end position="289"/>
    </location>
</feature>
<evidence type="ECO:0000256" key="3">
    <source>
        <dbReference type="ARBA" id="ARBA00022763"/>
    </source>
</evidence>
<dbReference type="GO" id="GO:0003684">
    <property type="term" value="F:damaged DNA binding"/>
    <property type="evidence" value="ECO:0007669"/>
    <property type="project" value="InterPro"/>
</dbReference>
<keyword evidence="5" id="KW-0234">DNA repair</keyword>
<accession>A0A7J6R5R3</accession>
<keyword evidence="4" id="KW-0378">Hydrolase</keyword>
<dbReference type="InterPro" id="IPR052054">
    <property type="entry name" value="Oxidative_DNA_repair_enzyme"/>
</dbReference>
<evidence type="ECO:0000256" key="9">
    <source>
        <dbReference type="ARBA" id="ARBA00044632"/>
    </source>
</evidence>
<keyword evidence="7" id="KW-0511">Multifunctional enzyme</keyword>
<evidence type="ECO:0000256" key="7">
    <source>
        <dbReference type="ARBA" id="ARBA00023268"/>
    </source>
</evidence>
<evidence type="ECO:0000256" key="5">
    <source>
        <dbReference type="ARBA" id="ARBA00023204"/>
    </source>
</evidence>
<dbReference type="PANTHER" id="PTHR10242:SF2">
    <property type="entry name" value="N-GLYCOSYLASE_DNA LYASE"/>
    <property type="match status" value="1"/>
</dbReference>
<evidence type="ECO:0000256" key="1">
    <source>
        <dbReference type="ARBA" id="ARBA00010679"/>
    </source>
</evidence>
<dbReference type="SMART" id="SM00478">
    <property type="entry name" value="ENDO3c"/>
    <property type="match status" value="1"/>
</dbReference>
<dbReference type="InterPro" id="IPR003265">
    <property type="entry name" value="HhH-GPD_domain"/>
</dbReference>
<dbReference type="InterPro" id="IPR023170">
    <property type="entry name" value="HhH_base_excis_C"/>
</dbReference>
<dbReference type="InterPro" id="IPR011257">
    <property type="entry name" value="DNA_glycosylase"/>
</dbReference>
<evidence type="ECO:0000256" key="8">
    <source>
        <dbReference type="ARBA" id="ARBA00023295"/>
    </source>
</evidence>
<dbReference type="InterPro" id="IPR012904">
    <property type="entry name" value="OGG_N"/>
</dbReference>
<keyword evidence="8" id="KW-0326">Glycosidase</keyword>
<reference evidence="11 12" key="1">
    <citation type="submission" date="2020-04" db="EMBL/GenBank/DDBJ databases">
        <title>Perkinsus olseni comparative genomics.</title>
        <authorList>
            <person name="Bogema D.R."/>
        </authorList>
    </citation>
    <scope>NUCLEOTIDE SEQUENCE [LARGE SCALE GENOMIC DNA]</scope>
    <source>
        <strain evidence="11 12">ATCC PRA-207</strain>
    </source>
</reference>
<dbReference type="GO" id="GO:0005634">
    <property type="term" value="C:nucleus"/>
    <property type="evidence" value="ECO:0007669"/>
    <property type="project" value="TreeGrafter"/>
</dbReference>
<evidence type="ECO:0000256" key="4">
    <source>
        <dbReference type="ARBA" id="ARBA00022801"/>
    </source>
</evidence>
<dbReference type="Proteomes" id="UP000553632">
    <property type="component" value="Unassembled WGS sequence"/>
</dbReference>
<dbReference type="PANTHER" id="PTHR10242">
    <property type="entry name" value="8-OXOGUANINE DNA GLYCOSYLASE"/>
    <property type="match status" value="1"/>
</dbReference>
<gene>
    <name evidence="11" type="primary">OGG1_1</name>
    <name evidence="11" type="ORF">FOZ63_001937</name>
</gene>
<evidence type="ECO:0000256" key="2">
    <source>
        <dbReference type="ARBA" id="ARBA00012720"/>
    </source>
</evidence>
<dbReference type="OMA" id="GYAQEYL"/>
<evidence type="ECO:0000313" key="11">
    <source>
        <dbReference type="EMBL" id="KAF4715020.1"/>
    </source>
</evidence>
<dbReference type="GO" id="GO:0034039">
    <property type="term" value="F:8-oxo-7,8-dihydroguanine DNA N-glycosylase activity"/>
    <property type="evidence" value="ECO:0007669"/>
    <property type="project" value="TreeGrafter"/>
</dbReference>
<keyword evidence="3" id="KW-0227">DNA damage</keyword>
<dbReference type="Pfam" id="PF07934">
    <property type="entry name" value="OGG_N"/>
    <property type="match status" value="1"/>
</dbReference>
<proteinExistence type="inferred from homology"/>